<dbReference type="RefSeq" id="WP_064087845.1">
    <property type="nucleotide sequence ID" value="NZ_CAJPRZ010000078.1"/>
</dbReference>
<feature type="signal peptide" evidence="1">
    <location>
        <begin position="1"/>
        <end position="27"/>
    </location>
</feature>
<accession>A0A1A9REX4</accession>
<reference evidence="3" key="1">
    <citation type="submission" date="2016-05" db="EMBL/GenBank/DDBJ databases">
        <title>Draft genome of Corynebacterium afermentans subsp. afermentans LCDC 88199T.</title>
        <authorList>
            <person name="Bernier A.-M."/>
            <person name="Bernard K."/>
        </authorList>
    </citation>
    <scope>NUCLEOTIDE SEQUENCE [LARGE SCALE GENOMIC DNA]</scope>
    <source>
        <strain evidence="3">NML04-0072</strain>
    </source>
</reference>
<keyword evidence="1" id="KW-0732">Signal</keyword>
<sequence length="169" mass="19153">MHPVKRLFNGLTTLLLAGLFCIQTTSAQNLPGIVDMRDAGLQTGSPEEVAAAESSLLGRHMFSLQWISWERFGTATIRRGSNGLEINAYQSLNGDFVKLDGLIEVIDQRHFYFTGNVSTRVYHINNGQPCERSGTFLFQAKDSRQYWRMQPIQNPCDNAADYIDIFFKR</sequence>
<protein>
    <submittedName>
        <fullName evidence="2">Uncharacterized protein</fullName>
    </submittedName>
</protein>
<comment type="caution">
    <text evidence="2">The sequence shown here is derived from an EMBL/GenBank/DDBJ whole genome shotgun (WGS) entry which is preliminary data.</text>
</comment>
<dbReference type="EMBL" id="LXSG01000035">
    <property type="protein sequence ID" value="OAM17546.1"/>
    <property type="molecule type" value="Genomic_DNA"/>
</dbReference>
<feature type="chain" id="PRO_5008395738" evidence="1">
    <location>
        <begin position="28"/>
        <end position="169"/>
    </location>
</feature>
<evidence type="ECO:0000256" key="1">
    <source>
        <dbReference type="SAM" id="SignalP"/>
    </source>
</evidence>
<gene>
    <name evidence="2" type="ORF">A7P90_07385</name>
</gene>
<dbReference type="AlphaFoldDB" id="A0A1A9REX4"/>
<evidence type="ECO:0000313" key="3">
    <source>
        <dbReference type="Proteomes" id="UP000077589"/>
    </source>
</evidence>
<proteinExistence type="predicted"/>
<dbReference type="OrthoDB" id="5684986at2"/>
<dbReference type="Proteomes" id="UP000077589">
    <property type="component" value="Unassembled WGS sequence"/>
</dbReference>
<name>A0A1A9REX4_EIKCO</name>
<evidence type="ECO:0000313" key="2">
    <source>
        <dbReference type="EMBL" id="OAM17546.1"/>
    </source>
</evidence>
<organism evidence="2 3">
    <name type="scientific">Eikenella corrodens</name>
    <dbReference type="NCBI Taxonomy" id="539"/>
    <lineage>
        <taxon>Bacteria</taxon>
        <taxon>Pseudomonadati</taxon>
        <taxon>Pseudomonadota</taxon>
        <taxon>Betaproteobacteria</taxon>
        <taxon>Neisseriales</taxon>
        <taxon>Neisseriaceae</taxon>
        <taxon>Eikenella</taxon>
    </lineage>
</organism>